<evidence type="ECO:0000313" key="3">
    <source>
        <dbReference type="Proteomes" id="UP000076154"/>
    </source>
</evidence>
<evidence type="ECO:0000313" key="2">
    <source>
        <dbReference type="EMBL" id="RDB28491.1"/>
    </source>
</evidence>
<evidence type="ECO:0000256" key="1">
    <source>
        <dbReference type="SAM" id="MobiDB-lite"/>
    </source>
</evidence>
<dbReference type="InParanoid" id="A0A369K1J3"/>
<reference evidence="2" key="1">
    <citation type="submission" date="2018-04" db="EMBL/GenBank/DDBJ databases">
        <title>Whole genome sequencing of Hypsizygus marmoreus.</title>
        <authorList>
            <person name="Choi I.-G."/>
            <person name="Min B."/>
            <person name="Kim J.-G."/>
            <person name="Kim S."/>
            <person name="Oh Y.-L."/>
            <person name="Kong W.-S."/>
            <person name="Park H."/>
            <person name="Jeong J."/>
            <person name="Song E.-S."/>
        </authorList>
    </citation>
    <scope>NUCLEOTIDE SEQUENCE [LARGE SCALE GENOMIC DNA]</scope>
    <source>
        <strain evidence="2">51987-8</strain>
    </source>
</reference>
<proteinExistence type="predicted"/>
<accession>A0A369K1J3</accession>
<dbReference type="STRING" id="39966.A0A369K1J3"/>
<protein>
    <submittedName>
        <fullName evidence="2">Uncharacterized protein</fullName>
    </submittedName>
</protein>
<dbReference type="Proteomes" id="UP000076154">
    <property type="component" value="Unassembled WGS sequence"/>
</dbReference>
<comment type="caution">
    <text evidence="2">The sequence shown here is derived from an EMBL/GenBank/DDBJ whole genome shotgun (WGS) entry which is preliminary data.</text>
</comment>
<dbReference type="OrthoDB" id="10251155at2759"/>
<keyword evidence="3" id="KW-1185">Reference proteome</keyword>
<gene>
    <name evidence="2" type="ORF">Hypma_015675</name>
</gene>
<feature type="region of interest" description="Disordered" evidence="1">
    <location>
        <begin position="180"/>
        <end position="206"/>
    </location>
</feature>
<organism evidence="2 3">
    <name type="scientific">Hypsizygus marmoreus</name>
    <name type="common">White beech mushroom</name>
    <name type="synonym">Agaricus marmoreus</name>
    <dbReference type="NCBI Taxonomy" id="39966"/>
    <lineage>
        <taxon>Eukaryota</taxon>
        <taxon>Fungi</taxon>
        <taxon>Dikarya</taxon>
        <taxon>Basidiomycota</taxon>
        <taxon>Agaricomycotina</taxon>
        <taxon>Agaricomycetes</taxon>
        <taxon>Agaricomycetidae</taxon>
        <taxon>Agaricales</taxon>
        <taxon>Tricholomatineae</taxon>
        <taxon>Lyophyllaceae</taxon>
        <taxon>Hypsizygus</taxon>
    </lineage>
</organism>
<dbReference type="EMBL" id="LUEZ02000010">
    <property type="protein sequence ID" value="RDB28491.1"/>
    <property type="molecule type" value="Genomic_DNA"/>
</dbReference>
<sequence>MSLSSGSSERSKFANSLYFTQTGSLDEWYCNVCTPPRGGHVDYMTLQTAQHHERHSAEHARNVTETETRMWWNPSPDPEAWARPLKHEPPLTIDELKMRETRLHVDLVQDMVPFWIRGVEAAEKGEVLRLEEFLETLQVESDSWKVDAWTSNDMDTGQIGGRHTMMTGRMIGELVMKRRQDTTGAKRQRRGPYAGSVKELNIGGKKSLGRGDAHDFVEDVARQQAVDEERKRRMHSFFDMPTHEKVKRIEEFIRDLHRDGSAT</sequence>
<dbReference type="AlphaFoldDB" id="A0A369K1J3"/>
<name>A0A369K1J3_HYPMA</name>